<dbReference type="SMART" id="SM00714">
    <property type="entry name" value="LITAF"/>
    <property type="match status" value="1"/>
</dbReference>
<evidence type="ECO:0000259" key="10">
    <source>
        <dbReference type="PROSITE" id="PS51837"/>
    </source>
</evidence>
<dbReference type="GO" id="GO:0098574">
    <property type="term" value="C:cytoplasmic side of lysosomal membrane"/>
    <property type="evidence" value="ECO:0007669"/>
    <property type="project" value="TreeGrafter"/>
</dbReference>
<accession>A0AA88J5M2</accession>
<evidence type="ECO:0000256" key="1">
    <source>
        <dbReference type="ARBA" id="ARBA00004125"/>
    </source>
</evidence>
<gene>
    <name evidence="11" type="ORF">Q5P01_025485</name>
</gene>
<evidence type="ECO:0000256" key="3">
    <source>
        <dbReference type="ARBA" id="ARBA00004630"/>
    </source>
</evidence>
<reference evidence="11" key="1">
    <citation type="submission" date="2023-07" db="EMBL/GenBank/DDBJ databases">
        <title>Chromosome-level Genome Assembly of Striped Snakehead (Channa striata).</title>
        <authorList>
            <person name="Liu H."/>
        </authorList>
    </citation>
    <scope>NUCLEOTIDE SEQUENCE</scope>
    <source>
        <strain evidence="11">Gz</strain>
        <tissue evidence="11">Muscle</tissue>
    </source>
</reference>
<protein>
    <recommendedName>
        <fullName evidence="10">LITAF domain-containing protein</fullName>
    </recommendedName>
</protein>
<evidence type="ECO:0000313" key="12">
    <source>
        <dbReference type="Proteomes" id="UP001187415"/>
    </source>
</evidence>
<evidence type="ECO:0000313" key="11">
    <source>
        <dbReference type="EMBL" id="KAK2817294.1"/>
    </source>
</evidence>
<evidence type="ECO:0000256" key="9">
    <source>
        <dbReference type="SAM" id="Phobius"/>
    </source>
</evidence>
<feature type="domain" description="LITAF" evidence="10">
    <location>
        <begin position="73"/>
        <end position="157"/>
    </location>
</feature>
<dbReference type="PROSITE" id="PS51837">
    <property type="entry name" value="LITAF"/>
    <property type="match status" value="1"/>
</dbReference>
<dbReference type="GO" id="GO:0008270">
    <property type="term" value="F:zinc ion binding"/>
    <property type="evidence" value="ECO:0007669"/>
    <property type="project" value="TreeGrafter"/>
</dbReference>
<comment type="subcellular location">
    <subcellularLocation>
        <location evidence="1">Endosome membrane</location>
        <topology evidence="1">Peripheral membrane protein</topology>
        <orientation evidence="1">Cytoplasmic side</orientation>
    </subcellularLocation>
    <subcellularLocation>
        <location evidence="2">Late endosome membrane</location>
    </subcellularLocation>
    <subcellularLocation>
        <location evidence="3">Lysosome membrane</location>
        <topology evidence="3">Peripheral membrane protein</topology>
        <orientation evidence="3">Cytoplasmic side</orientation>
    </subcellularLocation>
</comment>
<feature type="region of interest" description="Disordered" evidence="8">
    <location>
        <begin position="1"/>
        <end position="22"/>
    </location>
</feature>
<dbReference type="Pfam" id="PF10601">
    <property type="entry name" value="zf-LITAF-like"/>
    <property type="match status" value="1"/>
</dbReference>
<name>A0AA88J5M2_CHASR</name>
<evidence type="ECO:0000256" key="2">
    <source>
        <dbReference type="ARBA" id="ARBA00004414"/>
    </source>
</evidence>
<organism evidence="11 12">
    <name type="scientific">Channa striata</name>
    <name type="common">Snakehead murrel</name>
    <name type="synonym">Ophicephalus striatus</name>
    <dbReference type="NCBI Taxonomy" id="64152"/>
    <lineage>
        <taxon>Eukaryota</taxon>
        <taxon>Metazoa</taxon>
        <taxon>Chordata</taxon>
        <taxon>Craniata</taxon>
        <taxon>Vertebrata</taxon>
        <taxon>Euteleostomi</taxon>
        <taxon>Actinopterygii</taxon>
        <taxon>Neopterygii</taxon>
        <taxon>Teleostei</taxon>
        <taxon>Neoteleostei</taxon>
        <taxon>Acanthomorphata</taxon>
        <taxon>Anabantaria</taxon>
        <taxon>Anabantiformes</taxon>
        <taxon>Channoidei</taxon>
        <taxon>Channidae</taxon>
        <taxon>Channa</taxon>
    </lineage>
</organism>
<evidence type="ECO:0000256" key="8">
    <source>
        <dbReference type="SAM" id="MobiDB-lite"/>
    </source>
</evidence>
<keyword evidence="5" id="KW-0479">Metal-binding</keyword>
<keyword evidence="9" id="KW-0812">Transmembrane</keyword>
<dbReference type="GO" id="GO:0005634">
    <property type="term" value="C:nucleus"/>
    <property type="evidence" value="ECO:0007669"/>
    <property type="project" value="TreeGrafter"/>
</dbReference>
<dbReference type="PANTHER" id="PTHR23292">
    <property type="entry name" value="LIPOPOLYSACCHARIDE-INDUCED TUMOR NECROSIS FACTOR-ALPHA FACTOR"/>
    <property type="match status" value="1"/>
</dbReference>
<proteinExistence type="inferred from homology"/>
<dbReference type="InterPro" id="IPR006629">
    <property type="entry name" value="LITAF"/>
</dbReference>
<comment type="caution">
    <text evidence="11">The sequence shown here is derived from an EMBL/GenBank/DDBJ whole genome shotgun (WGS) entry which is preliminary data.</text>
</comment>
<dbReference type="EMBL" id="JAUPFM010000021">
    <property type="protein sequence ID" value="KAK2817294.1"/>
    <property type="molecule type" value="Genomic_DNA"/>
</dbReference>
<feature type="transmembrane region" description="Helical" evidence="9">
    <location>
        <begin position="111"/>
        <end position="135"/>
    </location>
</feature>
<comment type="similarity">
    <text evidence="4">Belongs to the CDIP1/LITAF family.</text>
</comment>
<keyword evidence="9" id="KW-1133">Transmembrane helix</keyword>
<sequence>MDSLPNVDESFPTPPPYILPDESQTGQNVRISHIRSPFSPLPFPLSFSLSPGMDCPAQARSSPTVSALPAPIPRPAFVSHETEMLRSPAITTCHSCQTQIVTQVTYKVGTFAWLMCLVFVLCGLVVGCCLIPFFLTHFKDAYHTCPCCHLVLHVHKKTCST</sequence>
<evidence type="ECO:0000256" key="4">
    <source>
        <dbReference type="ARBA" id="ARBA00005975"/>
    </source>
</evidence>
<evidence type="ECO:0000256" key="6">
    <source>
        <dbReference type="ARBA" id="ARBA00022833"/>
    </source>
</evidence>
<evidence type="ECO:0000256" key="7">
    <source>
        <dbReference type="ARBA" id="ARBA00023136"/>
    </source>
</evidence>
<dbReference type="AlphaFoldDB" id="A0AA88J5M2"/>
<keyword evidence="7 9" id="KW-0472">Membrane</keyword>
<dbReference type="PANTHER" id="PTHR23292:SF28">
    <property type="entry name" value="LIPOPOLYSACCHARIDE-INDUCED TUMOR NECROSIS FACTOR-ALPHA FACTOR-LIKE"/>
    <property type="match status" value="1"/>
</dbReference>
<dbReference type="Proteomes" id="UP001187415">
    <property type="component" value="Unassembled WGS sequence"/>
</dbReference>
<keyword evidence="6" id="KW-0862">Zinc</keyword>
<dbReference type="GO" id="GO:0098560">
    <property type="term" value="C:cytoplasmic side of late endosome membrane"/>
    <property type="evidence" value="ECO:0007669"/>
    <property type="project" value="TreeGrafter"/>
</dbReference>
<dbReference type="InterPro" id="IPR037519">
    <property type="entry name" value="LITAF_fam"/>
</dbReference>
<keyword evidence="12" id="KW-1185">Reference proteome</keyword>
<evidence type="ECO:0000256" key="5">
    <source>
        <dbReference type="ARBA" id="ARBA00022723"/>
    </source>
</evidence>